<dbReference type="InterPro" id="IPR040841">
    <property type="entry name" value="Luciferase_dom"/>
</dbReference>
<evidence type="ECO:0000259" key="1">
    <source>
        <dbReference type="Pfam" id="PF17648"/>
    </source>
</evidence>
<sequence>MSAIMIANKFVERIVASAKAEPLYSGLAAVVALISGWLVNDYRAWKAFGTGGTQPNVLGYCRMTYFRIIYAYHIPSQTNYKTISPEGQSYLKTIPPRAGGRAKIMPRILPQRQFVEPIDPSTRDRLMNLVRRLVNEHPELFELRPSRTEGGTVDGLYIRDEVTTMNSEVRGDPILKKEIAHSHPSENSLHVWVSNPDARKIIEAGWGQRFCLPKAPTGWIMVYAPRNSSEMDIVEDIVKAAVHWATGVAI</sequence>
<organism evidence="2 3">
    <name type="scientific">Talaromyces islandicus</name>
    <name type="common">Penicillium islandicum</name>
    <dbReference type="NCBI Taxonomy" id="28573"/>
    <lineage>
        <taxon>Eukaryota</taxon>
        <taxon>Fungi</taxon>
        <taxon>Dikarya</taxon>
        <taxon>Ascomycota</taxon>
        <taxon>Pezizomycotina</taxon>
        <taxon>Eurotiomycetes</taxon>
        <taxon>Eurotiomycetidae</taxon>
        <taxon>Eurotiales</taxon>
        <taxon>Trichocomaceae</taxon>
        <taxon>Talaromyces</taxon>
        <taxon>Talaromyces sect. Islandici</taxon>
    </lineage>
</organism>
<gene>
    <name evidence="2" type="ORF">PISL3812_07116</name>
</gene>
<proteinExistence type="predicted"/>
<dbReference type="InterPro" id="IPR048273">
    <property type="entry name" value="Luciferase"/>
</dbReference>
<feature type="domain" description="Luciferase" evidence="1">
    <location>
        <begin position="177"/>
        <end position="241"/>
    </location>
</feature>
<accession>A0A0U1M3E3</accession>
<keyword evidence="3" id="KW-1185">Reference proteome</keyword>
<dbReference type="STRING" id="28573.A0A0U1M3E3"/>
<dbReference type="AlphaFoldDB" id="A0A0U1M3E3"/>
<evidence type="ECO:0000313" key="3">
    <source>
        <dbReference type="Proteomes" id="UP000054383"/>
    </source>
</evidence>
<dbReference type="OMA" id="RWTLPQR"/>
<reference evidence="2 3" key="1">
    <citation type="submission" date="2015-04" db="EMBL/GenBank/DDBJ databases">
        <authorList>
            <person name="Syromyatnikov M.Y."/>
            <person name="Popov V.N."/>
        </authorList>
    </citation>
    <scope>NUCLEOTIDE SEQUENCE [LARGE SCALE GENOMIC DNA]</scope>
    <source>
        <strain evidence="2">WF-38-12</strain>
    </source>
</reference>
<dbReference type="Pfam" id="PF17648">
    <property type="entry name" value="Luciferase"/>
    <property type="match status" value="1"/>
</dbReference>
<name>A0A0U1M3E3_TALIS</name>
<dbReference type="PANTHER" id="PTHR38695:SF1">
    <property type="entry name" value="AMINO ACID PERMEASE_ SLC12A DOMAIN-CONTAINING PROTEIN"/>
    <property type="match status" value="1"/>
</dbReference>
<dbReference type="PANTHER" id="PTHR38695">
    <property type="entry name" value="AMINO ACID PERMEASE_ SLC12A DOMAIN-CONTAINING PROTEIN"/>
    <property type="match status" value="1"/>
</dbReference>
<dbReference type="EMBL" id="CVMT01000007">
    <property type="protein sequence ID" value="CRG90075.1"/>
    <property type="molecule type" value="Genomic_DNA"/>
</dbReference>
<protein>
    <recommendedName>
        <fullName evidence="1">Luciferase domain-containing protein</fullName>
    </recommendedName>
</protein>
<dbReference type="OrthoDB" id="5358398at2759"/>
<evidence type="ECO:0000313" key="2">
    <source>
        <dbReference type="EMBL" id="CRG90075.1"/>
    </source>
</evidence>
<dbReference type="Proteomes" id="UP000054383">
    <property type="component" value="Unassembled WGS sequence"/>
</dbReference>